<feature type="domain" description="Type II secretion system protein GspF" evidence="7">
    <location>
        <begin position="114"/>
        <end position="238"/>
    </location>
</feature>
<dbReference type="GO" id="GO:0005886">
    <property type="term" value="C:plasma membrane"/>
    <property type="evidence" value="ECO:0007669"/>
    <property type="project" value="UniProtKB-SubCell"/>
</dbReference>
<sequence>MTAVWGLVMGVGVLLIASPVLWPASERPAASRSLAPVRARLRQAGLGRVTPLTFFVVSVVLGVVGGAVVFALVPVTSLAVAAAVVAFVVPSALVTVRARGRRRATRVVWPDVVDHLVSAVRSGLALPDSVVTLARAGPAVTRAAFAEFEAEYRATGNFGLCIGQLKDRLADPVADRILETLRMSREVGGSELTTVLRNLAAYLRQEAAIRSEVEARQSWVMNAARLGVAAPWIVLLLLASRPEAAAAYNTAAGAALVVIGLLVSVVAYRIMVAVGRIPDERRWFR</sequence>
<evidence type="ECO:0000256" key="4">
    <source>
        <dbReference type="ARBA" id="ARBA00022989"/>
    </source>
</evidence>
<organism evidence="8 9">
    <name type="scientific">Conyzicola nivalis</name>
    <dbReference type="NCBI Taxonomy" id="1477021"/>
    <lineage>
        <taxon>Bacteria</taxon>
        <taxon>Bacillati</taxon>
        <taxon>Actinomycetota</taxon>
        <taxon>Actinomycetes</taxon>
        <taxon>Micrococcales</taxon>
        <taxon>Microbacteriaceae</taxon>
        <taxon>Conyzicola</taxon>
    </lineage>
</organism>
<feature type="transmembrane region" description="Helical" evidence="6">
    <location>
        <begin position="45"/>
        <end position="72"/>
    </location>
</feature>
<dbReference type="InterPro" id="IPR018076">
    <property type="entry name" value="T2SS_GspF_dom"/>
</dbReference>
<evidence type="ECO:0000259" key="7">
    <source>
        <dbReference type="Pfam" id="PF00482"/>
    </source>
</evidence>
<evidence type="ECO:0000313" key="8">
    <source>
        <dbReference type="EMBL" id="GGA91149.1"/>
    </source>
</evidence>
<keyword evidence="5 6" id="KW-0472">Membrane</keyword>
<evidence type="ECO:0000256" key="3">
    <source>
        <dbReference type="ARBA" id="ARBA00022692"/>
    </source>
</evidence>
<keyword evidence="2" id="KW-1003">Cell membrane</keyword>
<reference evidence="8" key="2">
    <citation type="submission" date="2020-09" db="EMBL/GenBank/DDBJ databases">
        <authorList>
            <person name="Sun Q."/>
            <person name="Zhou Y."/>
        </authorList>
    </citation>
    <scope>NUCLEOTIDE SEQUENCE</scope>
    <source>
        <strain evidence="8">CGMCC 1.12813</strain>
    </source>
</reference>
<keyword evidence="9" id="KW-1185">Reference proteome</keyword>
<comment type="caution">
    <text evidence="8">The sequence shown here is derived from an EMBL/GenBank/DDBJ whole genome shotgun (WGS) entry which is preliminary data.</text>
</comment>
<dbReference type="RefSeq" id="WP_188508874.1">
    <property type="nucleotide sequence ID" value="NZ_BMGB01000001.1"/>
</dbReference>
<comment type="subcellular location">
    <subcellularLocation>
        <location evidence="1">Cell membrane</location>
        <topology evidence="1">Multi-pass membrane protein</topology>
    </subcellularLocation>
</comment>
<evidence type="ECO:0000256" key="2">
    <source>
        <dbReference type="ARBA" id="ARBA00022475"/>
    </source>
</evidence>
<evidence type="ECO:0000256" key="5">
    <source>
        <dbReference type="ARBA" id="ARBA00023136"/>
    </source>
</evidence>
<keyword evidence="4 6" id="KW-1133">Transmembrane helix</keyword>
<dbReference type="Proteomes" id="UP000606922">
    <property type="component" value="Unassembled WGS sequence"/>
</dbReference>
<dbReference type="PANTHER" id="PTHR35007">
    <property type="entry name" value="INTEGRAL MEMBRANE PROTEIN-RELATED"/>
    <property type="match status" value="1"/>
</dbReference>
<proteinExistence type="predicted"/>
<evidence type="ECO:0000313" key="9">
    <source>
        <dbReference type="Proteomes" id="UP000606922"/>
    </source>
</evidence>
<feature type="transmembrane region" description="Helical" evidence="6">
    <location>
        <begin position="251"/>
        <end position="275"/>
    </location>
</feature>
<protein>
    <submittedName>
        <fullName evidence="8">Type II secretion system protein F</fullName>
    </submittedName>
</protein>
<feature type="transmembrane region" description="Helical" evidence="6">
    <location>
        <begin position="219"/>
        <end position="239"/>
    </location>
</feature>
<evidence type="ECO:0000256" key="6">
    <source>
        <dbReference type="SAM" id="Phobius"/>
    </source>
</evidence>
<feature type="transmembrane region" description="Helical" evidence="6">
    <location>
        <begin position="78"/>
        <end position="96"/>
    </location>
</feature>
<reference evidence="8" key="1">
    <citation type="journal article" date="2014" name="Int. J. Syst. Evol. Microbiol.">
        <title>Complete genome sequence of Corynebacterium casei LMG S-19264T (=DSM 44701T), isolated from a smear-ripened cheese.</title>
        <authorList>
            <consortium name="US DOE Joint Genome Institute (JGI-PGF)"/>
            <person name="Walter F."/>
            <person name="Albersmeier A."/>
            <person name="Kalinowski J."/>
            <person name="Ruckert C."/>
        </authorList>
    </citation>
    <scope>NUCLEOTIDE SEQUENCE</scope>
    <source>
        <strain evidence="8">CGMCC 1.12813</strain>
    </source>
</reference>
<name>A0A916WET4_9MICO</name>
<dbReference type="PANTHER" id="PTHR35007:SF2">
    <property type="entry name" value="PILUS ASSEMBLE PROTEIN"/>
    <property type="match status" value="1"/>
</dbReference>
<accession>A0A916WET4</accession>
<dbReference type="EMBL" id="BMGB01000001">
    <property type="protein sequence ID" value="GGA91149.1"/>
    <property type="molecule type" value="Genomic_DNA"/>
</dbReference>
<feature type="transmembrane region" description="Helical" evidence="6">
    <location>
        <begin position="6"/>
        <end position="24"/>
    </location>
</feature>
<evidence type="ECO:0000256" key="1">
    <source>
        <dbReference type="ARBA" id="ARBA00004651"/>
    </source>
</evidence>
<dbReference type="Pfam" id="PF00482">
    <property type="entry name" value="T2SSF"/>
    <property type="match status" value="1"/>
</dbReference>
<keyword evidence="3 6" id="KW-0812">Transmembrane</keyword>
<gene>
    <name evidence="8" type="ORF">GCM10010979_02260</name>
</gene>
<dbReference type="AlphaFoldDB" id="A0A916WET4"/>